<reference evidence="8" key="1">
    <citation type="submission" date="2016-10" db="EMBL/GenBank/DDBJ databases">
        <authorList>
            <person name="Varghese N."/>
            <person name="Submissions S."/>
        </authorList>
    </citation>
    <scope>NUCLEOTIDE SEQUENCE [LARGE SCALE GENOMIC DNA]</scope>
    <source>
        <strain evidence="8">DSM 22017</strain>
    </source>
</reference>
<dbReference type="InterPro" id="IPR026891">
    <property type="entry name" value="Fn3-like"/>
</dbReference>
<proteinExistence type="inferred from homology"/>
<dbReference type="Pfam" id="PF01915">
    <property type="entry name" value="Glyco_hydro_3_C"/>
    <property type="match status" value="1"/>
</dbReference>
<gene>
    <name evidence="7" type="ORF">SAMN04489844_3069</name>
</gene>
<dbReference type="InterPro" id="IPR002772">
    <property type="entry name" value="Glyco_hydro_3_C"/>
</dbReference>
<keyword evidence="5" id="KW-0472">Membrane</keyword>
<sequence>MLPGERKVRYVTPALGQVPSGLGSSDPRETPMARTERRTLAVVASVGLTLALATGALAARGLSDDEEALAPTRGRPSAGIERKVDALLARMTTKEKLQQVQLLSDGQITDADAKAGVGSVFSLVDAEKINHFQRVAVEQSRLGIPILFAYDTVHGYRTVFPVPLGAASSFDPEVASADAEVGARESAIQGIKQVYSPMVDVSHEPRWGRIVEGAGEDPYLGSVMGAARVKGAQGTDYSRPDKVVSSVKHYVAYGEAEGGRDYNTTDLSESRLRNLYLPPFKAAIDAGADTVMCSFNSINGVPGCANKYTETDILKKEWGFDGFIESDYTAVAELRACPPVTPDEGPCGHGVAADGPQAGAAALMAGTDSEMVSTNIRDYGEQLLASRQITMKRLDDAVRRILRVKFRAGLFDHPYVDVAKASDPASYGKPADLAKSRWAAGRSMVLLKNDGGALPLDPARSTALIGPFGDTVDDVLGPWPGRGADELAPAHVPLVEGLTAASTGQVTYTQACNLAHNFDPPNVANPPLTPEDEVCAGPGDDGTTIDDAVAAAEAADQVVLALGENAYMSGEANARSELTLPGQQQKLLDAVAATGKPVVVVLLNGRPLDLSAVQGKAAAIFEAWFPGTEGGHAVADVLFGTVNPGGKLPVTFPRRVGTAPTYYNHEPTGRPCDAASKYNSRYRDLATCDPLYPFGFGLSYTTFEVGDLRLSRSSVRRDGRLTASMRVTNTGSVAGDEVAQLYLHDPVASLSQPVRRLRGFQRVSLDPGQSTTVTFTLDASDFGFYDNRGKYVVEPGLIEVYGGDSSTATMKATFTVTR</sequence>
<dbReference type="SUPFAM" id="SSF51445">
    <property type="entry name" value="(Trans)glycosidases"/>
    <property type="match status" value="1"/>
</dbReference>
<feature type="transmembrane region" description="Helical" evidence="5">
    <location>
        <begin position="40"/>
        <end position="59"/>
    </location>
</feature>
<keyword evidence="2" id="KW-0378">Hydrolase</keyword>
<dbReference type="Pfam" id="PF14310">
    <property type="entry name" value="Fn3-like"/>
    <property type="match status" value="1"/>
</dbReference>
<keyword evidence="5" id="KW-0812">Transmembrane</keyword>
<dbReference type="InterPro" id="IPR036881">
    <property type="entry name" value="Glyco_hydro_3_C_sf"/>
</dbReference>
<dbReference type="PRINTS" id="PR00133">
    <property type="entry name" value="GLHYDRLASE3"/>
</dbReference>
<dbReference type="InterPro" id="IPR001764">
    <property type="entry name" value="Glyco_hydro_3_N"/>
</dbReference>
<dbReference type="SUPFAM" id="SSF52279">
    <property type="entry name" value="Beta-D-glucan exohydrolase, C-terminal domain"/>
    <property type="match status" value="1"/>
</dbReference>
<dbReference type="PANTHER" id="PTHR42715:SF10">
    <property type="entry name" value="BETA-GLUCOSIDASE"/>
    <property type="match status" value="1"/>
</dbReference>
<comment type="similarity">
    <text evidence="1">Belongs to the glycosyl hydrolase 3 family.</text>
</comment>
<evidence type="ECO:0000256" key="5">
    <source>
        <dbReference type="SAM" id="Phobius"/>
    </source>
</evidence>
<dbReference type="GO" id="GO:0005975">
    <property type="term" value="P:carbohydrate metabolic process"/>
    <property type="evidence" value="ECO:0007669"/>
    <property type="project" value="InterPro"/>
</dbReference>
<comment type="function">
    <text evidence="3">Catalyzes the hydrolysis of a non-reducing terminal alpha-L-arabinopyranosidic linkage in ginsenoside Rb2 (alpha-L-arabinopyranosyl-(1-&gt;6)-alpha-D-glucopyranosyl) to release alpha-D-glucopyranosyl (Rd). It is not able to hydrolyze alpha-L-arabinofuranosyl-(1-&gt;6)-alpha-D-glucopyranosyl (Rc).</text>
</comment>
<dbReference type="Gene3D" id="3.40.50.1700">
    <property type="entry name" value="Glycoside hydrolase family 3 C-terminal domain"/>
    <property type="match status" value="1"/>
</dbReference>
<evidence type="ECO:0000256" key="3">
    <source>
        <dbReference type="ARBA" id="ARBA00058905"/>
    </source>
</evidence>
<name>A0A1H4VPB8_9ACTN</name>
<dbReference type="Gene3D" id="2.60.40.10">
    <property type="entry name" value="Immunoglobulins"/>
    <property type="match status" value="1"/>
</dbReference>
<dbReference type="InterPro" id="IPR050288">
    <property type="entry name" value="Cellulose_deg_GH3"/>
</dbReference>
<dbReference type="GO" id="GO:0008422">
    <property type="term" value="F:beta-glucosidase activity"/>
    <property type="evidence" value="ECO:0007669"/>
    <property type="project" value="UniProtKB-ARBA"/>
</dbReference>
<dbReference type="Gene3D" id="3.20.20.300">
    <property type="entry name" value="Glycoside hydrolase, family 3, N-terminal domain"/>
    <property type="match status" value="1"/>
</dbReference>
<evidence type="ECO:0000256" key="2">
    <source>
        <dbReference type="ARBA" id="ARBA00022801"/>
    </source>
</evidence>
<dbReference type="SMART" id="SM01217">
    <property type="entry name" value="Fn3_like"/>
    <property type="match status" value="1"/>
</dbReference>
<dbReference type="NCBIfam" id="NF011678">
    <property type="entry name" value="PRK15098.1"/>
    <property type="match status" value="1"/>
</dbReference>
<accession>A0A1H4VPB8</accession>
<dbReference type="Proteomes" id="UP000198742">
    <property type="component" value="Unassembled WGS sequence"/>
</dbReference>
<dbReference type="FunFam" id="2.60.40.10:FF:000495">
    <property type="entry name" value="Periplasmic beta-glucosidase"/>
    <property type="match status" value="1"/>
</dbReference>
<evidence type="ECO:0000256" key="4">
    <source>
        <dbReference type="ARBA" id="ARBA00074219"/>
    </source>
</evidence>
<dbReference type="PANTHER" id="PTHR42715">
    <property type="entry name" value="BETA-GLUCOSIDASE"/>
    <property type="match status" value="1"/>
</dbReference>
<evidence type="ECO:0000313" key="7">
    <source>
        <dbReference type="EMBL" id="SEC82793.1"/>
    </source>
</evidence>
<evidence type="ECO:0000313" key="8">
    <source>
        <dbReference type="Proteomes" id="UP000198742"/>
    </source>
</evidence>
<dbReference type="Pfam" id="PF00933">
    <property type="entry name" value="Glyco_hydro_3"/>
    <property type="match status" value="1"/>
</dbReference>
<dbReference type="AlphaFoldDB" id="A0A1H4VPB8"/>
<dbReference type="STRING" id="402596.SAMN04489844_3069"/>
<evidence type="ECO:0000256" key="1">
    <source>
        <dbReference type="ARBA" id="ARBA00005336"/>
    </source>
</evidence>
<dbReference type="EMBL" id="FNRT01000002">
    <property type="protein sequence ID" value="SEC82793.1"/>
    <property type="molecule type" value="Genomic_DNA"/>
</dbReference>
<keyword evidence="5" id="KW-1133">Transmembrane helix</keyword>
<dbReference type="InterPro" id="IPR036962">
    <property type="entry name" value="Glyco_hydro_3_N_sf"/>
</dbReference>
<dbReference type="InterPro" id="IPR017853">
    <property type="entry name" value="GH"/>
</dbReference>
<evidence type="ECO:0000259" key="6">
    <source>
        <dbReference type="SMART" id="SM01217"/>
    </source>
</evidence>
<dbReference type="InterPro" id="IPR013783">
    <property type="entry name" value="Ig-like_fold"/>
</dbReference>
<organism evidence="7 8">
    <name type="scientific">Nocardioides exalbidus</name>
    <dbReference type="NCBI Taxonomy" id="402596"/>
    <lineage>
        <taxon>Bacteria</taxon>
        <taxon>Bacillati</taxon>
        <taxon>Actinomycetota</taxon>
        <taxon>Actinomycetes</taxon>
        <taxon>Propionibacteriales</taxon>
        <taxon>Nocardioidaceae</taxon>
        <taxon>Nocardioides</taxon>
    </lineage>
</organism>
<keyword evidence="8" id="KW-1185">Reference proteome</keyword>
<feature type="domain" description="Fibronectin type III-like" evidence="6">
    <location>
        <begin position="737"/>
        <end position="806"/>
    </location>
</feature>
<protein>
    <recommendedName>
        <fullName evidence="4">Exo-alpha-(1-&gt;6)-L-arabinopyranosidase</fullName>
    </recommendedName>
</protein>